<feature type="compositionally biased region" description="Low complexity" evidence="1">
    <location>
        <begin position="43"/>
        <end position="52"/>
    </location>
</feature>
<evidence type="ECO:0000256" key="2">
    <source>
        <dbReference type="SAM" id="SignalP"/>
    </source>
</evidence>
<dbReference type="InParanoid" id="A9AUG3"/>
<dbReference type="HOGENOM" id="CLU_1945811_0_0_0"/>
<dbReference type="BioCyc" id="HAUR316274:GHYA-437-MONOMER"/>
<keyword evidence="4" id="KW-1185">Reference proteome</keyword>
<feature type="chain" id="PRO_5002731637" evidence="2">
    <location>
        <begin position="24"/>
        <end position="129"/>
    </location>
</feature>
<proteinExistence type="predicted"/>
<gene>
    <name evidence="3" type="ordered locus">Haur_0431</name>
</gene>
<dbReference type="Proteomes" id="UP000000787">
    <property type="component" value="Chromosome"/>
</dbReference>
<name>A9AUG3_HERA2</name>
<evidence type="ECO:0000256" key="1">
    <source>
        <dbReference type="SAM" id="MobiDB-lite"/>
    </source>
</evidence>
<keyword evidence="2" id="KW-0732">Signal</keyword>
<evidence type="ECO:0000313" key="4">
    <source>
        <dbReference type="Proteomes" id="UP000000787"/>
    </source>
</evidence>
<dbReference type="EMBL" id="CP000875">
    <property type="protein sequence ID" value="ABX03082.1"/>
    <property type="molecule type" value="Genomic_DNA"/>
</dbReference>
<sequence>MMQKVYRRLGLLLCLGVLSTCQAQQPTPTVITQASPTMPPAVAQASPTQPSATPTPLPLRVPTNERVLVQLKKPEFGLDINYFWIEPSGELTAVGAEYPYKFISIFAEQQLAITHLAHFIQLFDLTTNQ</sequence>
<dbReference type="KEGG" id="hau:Haur_0431"/>
<evidence type="ECO:0000313" key="3">
    <source>
        <dbReference type="EMBL" id="ABX03082.1"/>
    </source>
</evidence>
<organism evidence="3 4">
    <name type="scientific">Herpetosiphon aurantiacus (strain ATCC 23779 / DSM 785 / 114-95)</name>
    <dbReference type="NCBI Taxonomy" id="316274"/>
    <lineage>
        <taxon>Bacteria</taxon>
        <taxon>Bacillati</taxon>
        <taxon>Chloroflexota</taxon>
        <taxon>Chloroflexia</taxon>
        <taxon>Herpetosiphonales</taxon>
        <taxon>Herpetosiphonaceae</taxon>
        <taxon>Herpetosiphon</taxon>
    </lineage>
</organism>
<accession>A9AUG3</accession>
<dbReference type="AlphaFoldDB" id="A9AUG3"/>
<feature type="signal peptide" evidence="2">
    <location>
        <begin position="1"/>
        <end position="23"/>
    </location>
</feature>
<reference evidence="3 4" key="1">
    <citation type="journal article" date="2011" name="Stand. Genomic Sci.">
        <title>Complete genome sequence of the filamentous gliding predatory bacterium Herpetosiphon aurantiacus type strain (114-95(T)).</title>
        <authorList>
            <person name="Kiss H."/>
            <person name="Nett M."/>
            <person name="Domin N."/>
            <person name="Martin K."/>
            <person name="Maresca J.A."/>
            <person name="Copeland A."/>
            <person name="Lapidus A."/>
            <person name="Lucas S."/>
            <person name="Berry K.W."/>
            <person name="Glavina Del Rio T."/>
            <person name="Dalin E."/>
            <person name="Tice H."/>
            <person name="Pitluck S."/>
            <person name="Richardson P."/>
            <person name="Bruce D."/>
            <person name="Goodwin L."/>
            <person name="Han C."/>
            <person name="Detter J.C."/>
            <person name="Schmutz J."/>
            <person name="Brettin T."/>
            <person name="Land M."/>
            <person name="Hauser L."/>
            <person name="Kyrpides N.C."/>
            <person name="Ivanova N."/>
            <person name="Goker M."/>
            <person name="Woyke T."/>
            <person name="Klenk H.P."/>
            <person name="Bryant D.A."/>
        </authorList>
    </citation>
    <scope>NUCLEOTIDE SEQUENCE [LARGE SCALE GENOMIC DNA]</scope>
    <source>
        <strain evidence="4">ATCC 23779 / DSM 785 / 114-95</strain>
    </source>
</reference>
<feature type="region of interest" description="Disordered" evidence="1">
    <location>
        <begin position="38"/>
        <end position="58"/>
    </location>
</feature>
<dbReference type="STRING" id="316274.Haur_0431"/>
<protein>
    <submittedName>
        <fullName evidence="3">Uncharacterized protein</fullName>
    </submittedName>
</protein>